<proteinExistence type="predicted"/>
<evidence type="ECO:0000313" key="1">
    <source>
        <dbReference type="EMBL" id="OYQ45630.1"/>
    </source>
</evidence>
<dbReference type="AlphaFoldDB" id="A0A255ZXV8"/>
<protein>
    <submittedName>
        <fullName evidence="1">Uncharacterized protein</fullName>
    </submittedName>
</protein>
<sequence>MNCYVFDDSFFWLIGIVFQPYEGRAFEAPSVKSPLIFIQSRKVPATTCAPVLASGCWLLVFYRFSSYVCC</sequence>
<name>A0A255ZXV8_9FLAO</name>
<organism evidence="1 2">
    <name type="scientific">Flavobacterium aurantiibacter</name>
    <dbReference type="NCBI Taxonomy" id="2023067"/>
    <lineage>
        <taxon>Bacteria</taxon>
        <taxon>Pseudomonadati</taxon>
        <taxon>Bacteroidota</taxon>
        <taxon>Flavobacteriia</taxon>
        <taxon>Flavobacteriales</taxon>
        <taxon>Flavobacteriaceae</taxon>
        <taxon>Flavobacterium</taxon>
    </lineage>
</organism>
<evidence type="ECO:0000313" key="2">
    <source>
        <dbReference type="Proteomes" id="UP000216035"/>
    </source>
</evidence>
<dbReference type="EMBL" id="NOXX01000177">
    <property type="protein sequence ID" value="OYQ45630.1"/>
    <property type="molecule type" value="Genomic_DNA"/>
</dbReference>
<dbReference type="Proteomes" id="UP000216035">
    <property type="component" value="Unassembled WGS sequence"/>
</dbReference>
<reference evidence="1 2" key="1">
    <citation type="submission" date="2017-07" db="EMBL/GenBank/DDBJ databases">
        <title>Flavobacterium cyanobacteriorum sp. nov., isolated from cyanobacterial aggregates in a eutrophic lake.</title>
        <authorList>
            <person name="Cai H."/>
        </authorList>
    </citation>
    <scope>NUCLEOTIDE SEQUENCE [LARGE SCALE GENOMIC DNA]</scope>
    <source>
        <strain evidence="1 2">TH167</strain>
    </source>
</reference>
<gene>
    <name evidence="1" type="ORF">CHX27_05560</name>
</gene>
<accession>A0A255ZXV8</accession>
<keyword evidence="2" id="KW-1185">Reference proteome</keyword>
<comment type="caution">
    <text evidence="1">The sequence shown here is derived from an EMBL/GenBank/DDBJ whole genome shotgun (WGS) entry which is preliminary data.</text>
</comment>